<evidence type="ECO:0000256" key="1">
    <source>
        <dbReference type="SAM" id="MobiDB-lite"/>
    </source>
</evidence>
<accession>A0A0C9VLD1</accession>
<feature type="compositionally biased region" description="Polar residues" evidence="1">
    <location>
        <begin position="47"/>
        <end position="69"/>
    </location>
</feature>
<keyword evidence="3" id="KW-1185">Reference proteome</keyword>
<feature type="region of interest" description="Disordered" evidence="1">
    <location>
        <begin position="47"/>
        <end position="74"/>
    </location>
</feature>
<feature type="region of interest" description="Disordered" evidence="1">
    <location>
        <begin position="1"/>
        <end position="35"/>
    </location>
</feature>
<name>A0A0C9VLD1_SPHS4</name>
<protein>
    <submittedName>
        <fullName evidence="2">Uncharacterized protein</fullName>
    </submittedName>
</protein>
<feature type="compositionally biased region" description="Basic residues" evidence="1">
    <location>
        <begin position="99"/>
        <end position="111"/>
    </location>
</feature>
<feature type="region of interest" description="Disordered" evidence="1">
    <location>
        <begin position="92"/>
        <end position="111"/>
    </location>
</feature>
<evidence type="ECO:0000313" key="2">
    <source>
        <dbReference type="EMBL" id="KIJ42532.1"/>
    </source>
</evidence>
<proteinExistence type="predicted"/>
<evidence type="ECO:0000313" key="3">
    <source>
        <dbReference type="Proteomes" id="UP000054279"/>
    </source>
</evidence>
<dbReference type="HOGENOM" id="CLU_2160036_0_0_1"/>
<gene>
    <name evidence="2" type="ORF">M422DRAFT_254312</name>
</gene>
<dbReference type="Proteomes" id="UP000054279">
    <property type="component" value="Unassembled WGS sequence"/>
</dbReference>
<dbReference type="EMBL" id="KN837129">
    <property type="protein sequence ID" value="KIJ42532.1"/>
    <property type="molecule type" value="Genomic_DNA"/>
</dbReference>
<reference evidence="2 3" key="1">
    <citation type="submission" date="2014-06" db="EMBL/GenBank/DDBJ databases">
        <title>Evolutionary Origins and Diversification of the Mycorrhizal Mutualists.</title>
        <authorList>
            <consortium name="DOE Joint Genome Institute"/>
            <consortium name="Mycorrhizal Genomics Consortium"/>
            <person name="Kohler A."/>
            <person name="Kuo A."/>
            <person name="Nagy L.G."/>
            <person name="Floudas D."/>
            <person name="Copeland A."/>
            <person name="Barry K.W."/>
            <person name="Cichocki N."/>
            <person name="Veneault-Fourrey C."/>
            <person name="LaButti K."/>
            <person name="Lindquist E.A."/>
            <person name="Lipzen A."/>
            <person name="Lundell T."/>
            <person name="Morin E."/>
            <person name="Murat C."/>
            <person name="Riley R."/>
            <person name="Ohm R."/>
            <person name="Sun H."/>
            <person name="Tunlid A."/>
            <person name="Henrissat B."/>
            <person name="Grigoriev I.V."/>
            <person name="Hibbett D.S."/>
            <person name="Martin F."/>
        </authorList>
    </citation>
    <scope>NUCLEOTIDE SEQUENCE [LARGE SCALE GENOMIC DNA]</scope>
    <source>
        <strain evidence="2 3">SS14</strain>
    </source>
</reference>
<organism evidence="2 3">
    <name type="scientific">Sphaerobolus stellatus (strain SS14)</name>
    <dbReference type="NCBI Taxonomy" id="990650"/>
    <lineage>
        <taxon>Eukaryota</taxon>
        <taxon>Fungi</taxon>
        <taxon>Dikarya</taxon>
        <taxon>Basidiomycota</taxon>
        <taxon>Agaricomycotina</taxon>
        <taxon>Agaricomycetes</taxon>
        <taxon>Phallomycetidae</taxon>
        <taxon>Geastrales</taxon>
        <taxon>Sphaerobolaceae</taxon>
        <taxon>Sphaerobolus</taxon>
    </lineage>
</organism>
<feature type="compositionally biased region" description="Polar residues" evidence="1">
    <location>
        <begin position="16"/>
        <end position="33"/>
    </location>
</feature>
<dbReference type="AlphaFoldDB" id="A0A0C9VLD1"/>
<sequence length="111" mass="12256">MVDRKNILSPCKAAKASTSPKPNQCSLPESGTEPQRHYEELLATLQPNSHVPVSPSTDSNAASNDTSTFLPPIHRLPPEALRAIFREVYSQLPTPKMSRLSRSHVQRVGKQ</sequence>